<dbReference type="EMBL" id="CP002452">
    <property type="protein sequence ID" value="ADV45684.1"/>
    <property type="molecule type" value="Genomic_DNA"/>
</dbReference>
<reference evidence="1 2" key="1">
    <citation type="journal article" date="2011" name="Stand. Genomic Sci.">
        <title>Complete genome sequence of Nitratifractor salsuginis type strain (E9I37-1).</title>
        <authorList>
            <person name="Anderson I."/>
            <person name="Sikorski J."/>
            <person name="Zeytun A."/>
            <person name="Nolan M."/>
            <person name="Lapidus A."/>
            <person name="Lucas S."/>
            <person name="Hammon N."/>
            <person name="Deshpande S."/>
            <person name="Cheng J.F."/>
            <person name="Tapia R."/>
            <person name="Han C."/>
            <person name="Goodwin L."/>
            <person name="Pitluck S."/>
            <person name="Liolios K."/>
            <person name="Pagani I."/>
            <person name="Ivanova N."/>
            <person name="Huntemann M."/>
            <person name="Mavromatis K."/>
            <person name="Ovchinikova G."/>
            <person name="Pati A."/>
            <person name="Chen A."/>
            <person name="Palaniappan K."/>
            <person name="Land M."/>
            <person name="Hauser L."/>
            <person name="Brambilla E.M."/>
            <person name="Ngatchou-Djao O.D."/>
            <person name="Rohde M."/>
            <person name="Tindall B.J."/>
            <person name="Goker M."/>
            <person name="Detter J.C."/>
            <person name="Woyke T."/>
            <person name="Bristow J."/>
            <person name="Eisen J.A."/>
            <person name="Markowitz V."/>
            <person name="Hugenholtz P."/>
            <person name="Klenk H.P."/>
            <person name="Kyrpides N.C."/>
        </authorList>
    </citation>
    <scope>NUCLEOTIDE SEQUENCE [LARGE SCALE GENOMIC DNA]</scope>
    <source>
        <strain evidence="2">DSM 16511 / JCM 12458 / E9I37-1</strain>
    </source>
</reference>
<evidence type="ECO:0000313" key="2">
    <source>
        <dbReference type="Proteomes" id="UP000008633"/>
    </source>
</evidence>
<reference evidence="2" key="2">
    <citation type="submission" date="2011-01" db="EMBL/GenBank/DDBJ databases">
        <title>The complete genome of Nitratifractor salsuginis DSM 16511.</title>
        <authorList>
            <consortium name="US DOE Joint Genome Institute (JGI-PGF)"/>
            <person name="Lucas S."/>
            <person name="Copeland A."/>
            <person name="Lapidus A."/>
            <person name="Bruce D."/>
            <person name="Goodwin L."/>
            <person name="Pitluck S."/>
            <person name="Kyrpides N."/>
            <person name="Mavromatis K."/>
            <person name="Ivanova N."/>
            <person name="Mikhailova N."/>
            <person name="Zeytun A."/>
            <person name="Detter J.C."/>
            <person name="Tapia R."/>
            <person name="Han C."/>
            <person name="Land M."/>
            <person name="Hauser L."/>
            <person name="Markowitz V."/>
            <person name="Cheng J.-F."/>
            <person name="Hugenholtz P."/>
            <person name="Woyke T."/>
            <person name="Wu D."/>
            <person name="Tindall B."/>
            <person name="Schuetze A."/>
            <person name="Brambilla E."/>
            <person name="Klenk H.-P."/>
            <person name="Eisen J.A."/>
        </authorList>
    </citation>
    <scope>NUCLEOTIDE SEQUENCE [LARGE SCALE GENOMIC DNA]</scope>
    <source>
        <strain evidence="2">DSM 16511 / JCM 12458 / E9I37-1</strain>
    </source>
</reference>
<dbReference type="HOGENOM" id="CLU_254603_0_0_7"/>
<sequence length="1403" mass="155640">MNYSVNADASYKIELYNYVWNNHGNFTLHIDFTPAPNQPPSANDVNVTTKLNTSVTIHLDASDPDPGDHIQSYPIIEGPSHGQLSGSEPDITYTPDSGYTGTDTFTYKACDTHNACSDPATVTITISNTSESSGGRDFELRHQENIYGNVKVIGNTVLCVHDRNGNCVEPSGTATNASTDLQKAPQSWSELSIPNDARIVYARLYWQGRKDATSSNLSWDSTSKRDASKIKLKIGDTGEWKPIIADILDLDYTKSVNYIRTYSASADVTDLVLPGDNKYYIDTSSFYTSTGETWSKTPKDGLGNYGAWTLVVVYKDPNSDEARNISIFDGFKQVNKDLGNVDISVSGFLTPKAGDVDSKLYAFAAEGDKYLTGDDFLMAGERYNTSLRSIAPDSDNAFNSRVDVNASRGPELINNNGIDIQEYSVGTTPGAKGIILNEEYGAKFQFTSHQDTYFPSLLVFSTKIRALDLCYDYTYGQNGNYIVASDTQGMTINGKFKTTAPLDVKLYVRNQENSDITVSNLKVNIEDINVSQAKYRRDSTLIAKPNSHIEPLPDQGREVGDAYDRNISIGSVGSLEHFYVYYSLDLLRENINMPIHVNIDYDMTVTIDGKVIPLGHQSMPLQNVGICKDNSFYQPTFGQFNVVHQAMYRSGHDPDYYYNLPTQIVKRRDQNYKLELMEPGSDGKYNEIGSTDYLIAAAVETISADGFHYTDATCTDENATRISHGRAWGLIDAGKHLDNLSASDINGLGFFDRAASNSAFLITTPLDENGNLVEFEKNGNQYSIVHLPNYGNQNTCKNSTDTIESQCDGDLTKEDVKACLQCIYGYVTERLCSRDNFAIRPEAFYVNITDANGTASPSSISRPVTNNASALPKVNLAAGYYYLYDANATTHESNNSSPGYTSKVDATFVWSPGSSVNVSKCNDTSDKNNSFTFAGGTAHQTLPVNQVGEYHLNITDSEWTRVDHISQYMVHHVSPYFKTGQNTDCIENNGSVQSGTTPGLNGCNISSDHNNSDAKTIYRDLNITFFPYTFNLTGIQAHIGPNTRTHSQTFIYINTPPKMNADDLGMSYNLDGTFYASGKNGAQLSNFVSGCYAENTDLNLSIVYYTSPKFNENVSTVPDRNISSVIQENNSHDTIIRPVPGSTLDFENNTSIVKVDTSHQKIYISQDQGFYTKDMNGSVKLKLRLNFDRNISKPINPRFIHFNDFNISYRSQPGLLYADEKSNHQISGDLTLDDNVTFLYGRAKPSKFFYDDIESNRTKTPISIVVYYDDLNSTIMPNPNFKMTNEYEWYLNTNHYSVDGDGNVFLVPSPDDSNGTVDNNPAITNGKNDQVTVTANSTNRPLTVDINLTGTDPWLIYNPYKEAEPAPFYRVRFIGTSNWAGYGGTGNVVESNASKKKLRRLEW</sequence>
<dbReference type="eggNOG" id="COG1361">
    <property type="taxonomic scope" value="Bacteria"/>
</dbReference>
<gene>
    <name evidence="1" type="ordered locus">Nitsa_0414</name>
</gene>
<name>E6X095_NITSE</name>
<dbReference type="Pfam" id="PF17963">
    <property type="entry name" value="Big_9"/>
    <property type="match status" value="1"/>
</dbReference>
<dbReference type="STRING" id="749222.Nitsa_0414"/>
<dbReference type="Gene3D" id="2.60.40.3440">
    <property type="match status" value="1"/>
</dbReference>
<protein>
    <submittedName>
        <fullName evidence="1">Uncharacterized protein</fullName>
    </submittedName>
</protein>
<evidence type="ECO:0000313" key="1">
    <source>
        <dbReference type="EMBL" id="ADV45684.1"/>
    </source>
</evidence>
<keyword evidence="2" id="KW-1185">Reference proteome</keyword>
<dbReference type="Proteomes" id="UP000008633">
    <property type="component" value="Chromosome"/>
</dbReference>
<accession>E6X095</accession>
<dbReference type="KEGG" id="nsa:Nitsa_0414"/>
<organism evidence="1 2">
    <name type="scientific">Nitratifractor salsuginis (strain DSM 16511 / JCM 12458 / E9I37-1)</name>
    <dbReference type="NCBI Taxonomy" id="749222"/>
    <lineage>
        <taxon>Bacteria</taxon>
        <taxon>Pseudomonadati</taxon>
        <taxon>Campylobacterota</taxon>
        <taxon>Epsilonproteobacteria</taxon>
        <taxon>Campylobacterales</taxon>
        <taxon>Sulfurovaceae</taxon>
        <taxon>Nitratifractor</taxon>
    </lineage>
</organism>
<proteinExistence type="predicted"/>